<dbReference type="EMBL" id="JADGJH010002728">
    <property type="protein sequence ID" value="KAJ3095278.1"/>
    <property type="molecule type" value="Genomic_DNA"/>
</dbReference>
<name>A0AAD5SR70_9FUNG</name>
<dbReference type="PANTHER" id="PTHR36986">
    <property type="entry name" value="UPF0643 PROTEIN PB2B2.08"/>
    <property type="match status" value="1"/>
</dbReference>
<dbReference type="PANTHER" id="PTHR36986:SF1">
    <property type="entry name" value="UPF0643 PROTEIN PB2B2.08"/>
    <property type="match status" value="1"/>
</dbReference>
<proteinExistence type="predicted"/>
<feature type="non-terminal residue" evidence="1">
    <location>
        <position position="233"/>
    </location>
</feature>
<evidence type="ECO:0000313" key="2">
    <source>
        <dbReference type="Proteomes" id="UP001211907"/>
    </source>
</evidence>
<protein>
    <submittedName>
        <fullName evidence="1">Uncharacterized protein</fullName>
    </submittedName>
</protein>
<accession>A0AAD5SR70</accession>
<dbReference type="Proteomes" id="UP001211907">
    <property type="component" value="Unassembled WGS sequence"/>
</dbReference>
<evidence type="ECO:0000313" key="1">
    <source>
        <dbReference type="EMBL" id="KAJ3095278.1"/>
    </source>
</evidence>
<organism evidence="1 2">
    <name type="scientific">Physocladia obscura</name>
    <dbReference type="NCBI Taxonomy" id="109957"/>
    <lineage>
        <taxon>Eukaryota</taxon>
        <taxon>Fungi</taxon>
        <taxon>Fungi incertae sedis</taxon>
        <taxon>Chytridiomycota</taxon>
        <taxon>Chytridiomycota incertae sedis</taxon>
        <taxon>Chytridiomycetes</taxon>
        <taxon>Chytridiales</taxon>
        <taxon>Chytriomycetaceae</taxon>
        <taxon>Physocladia</taxon>
    </lineage>
</organism>
<reference evidence="1" key="1">
    <citation type="submission" date="2020-05" db="EMBL/GenBank/DDBJ databases">
        <title>Phylogenomic resolution of chytrid fungi.</title>
        <authorList>
            <person name="Stajich J.E."/>
            <person name="Amses K."/>
            <person name="Simmons R."/>
            <person name="Seto K."/>
            <person name="Myers J."/>
            <person name="Bonds A."/>
            <person name="Quandt C.A."/>
            <person name="Barry K."/>
            <person name="Liu P."/>
            <person name="Grigoriev I."/>
            <person name="Longcore J.E."/>
            <person name="James T.Y."/>
        </authorList>
    </citation>
    <scope>NUCLEOTIDE SEQUENCE</scope>
    <source>
        <strain evidence="1">JEL0513</strain>
    </source>
</reference>
<keyword evidence="2" id="KW-1185">Reference proteome</keyword>
<dbReference type="AlphaFoldDB" id="A0AAD5SR70"/>
<gene>
    <name evidence="1" type="ORF">HK100_005869</name>
</gene>
<comment type="caution">
    <text evidence="1">The sequence shown here is derived from an EMBL/GenBank/DDBJ whole genome shotgun (WGS) entry which is preliminary data.</text>
</comment>
<sequence>MSELFVIEHKWQQNGIPNLYHQDFPALDATTNIQTLLRDRNFRELEGELKQEQDGAVEAGLEQDGKTTLRNITPQVNVGMKGLNDGLAIRSVDIALVEHGLPFLRATTADYFGTPLPLSFNWQHVAQRLPAGVSGEWYVVAFRSVRTATADAQQLYAADAAAHEEALGSGGLLKYWYAELNTRRECLAMCVWASRAFAARASRMPNHRVAVALAARMYESYTLERWRLEKRPD</sequence>